<gene>
    <name evidence="2" type="ORF">SAMN02745119_01932</name>
</gene>
<protein>
    <submittedName>
        <fullName evidence="2">Nitrous oxide reductase accessory protein NosL</fullName>
    </submittedName>
</protein>
<dbReference type="AlphaFoldDB" id="A0A1T4PC27"/>
<dbReference type="SUPFAM" id="SSF160387">
    <property type="entry name" value="NosL/MerB-like"/>
    <property type="match status" value="1"/>
</dbReference>
<dbReference type="PANTHER" id="PTHR41247">
    <property type="entry name" value="HTH-TYPE TRANSCRIPTIONAL REPRESSOR YCNK"/>
    <property type="match status" value="1"/>
</dbReference>
<reference evidence="3" key="1">
    <citation type="submission" date="2017-02" db="EMBL/GenBank/DDBJ databases">
        <authorList>
            <person name="Varghese N."/>
            <person name="Submissions S."/>
        </authorList>
    </citation>
    <scope>NUCLEOTIDE SEQUENCE [LARGE SCALE GENOMIC DNA]</scope>
    <source>
        <strain evidence="3">ATCC BAA-34</strain>
    </source>
</reference>
<keyword evidence="3" id="KW-1185">Reference proteome</keyword>
<sequence length="170" mass="18827">MKNMLKFLVAIALLLTTAALVTATDKVEGPDSCKYCGMDRTKFAHSRMLITYHDGSSVGTCSVHCTAVELANNIDRMPTSIKVGDFTTQKLIDAETAHWVIGGDKMGVMTARAKWAFANKADAEAFIKAHKGTLGSFDDAIKAAYEDMYKDTKMIRERRKMMKMKHSGQH</sequence>
<name>A0A1T4PC27_9BACT</name>
<accession>A0A1T4PC27</accession>
<dbReference type="EMBL" id="FUWR01000009">
    <property type="protein sequence ID" value="SJZ89135.1"/>
    <property type="molecule type" value="Genomic_DNA"/>
</dbReference>
<dbReference type="Pfam" id="PF05573">
    <property type="entry name" value="NosL"/>
    <property type="match status" value="1"/>
</dbReference>
<evidence type="ECO:0000313" key="3">
    <source>
        <dbReference type="Proteomes" id="UP000190102"/>
    </source>
</evidence>
<evidence type="ECO:0000256" key="1">
    <source>
        <dbReference type="SAM" id="SignalP"/>
    </source>
</evidence>
<dbReference type="STRING" id="115783.SAMN02745119_01932"/>
<proteinExistence type="predicted"/>
<organism evidence="2 3">
    <name type="scientific">Trichlorobacter thiogenes</name>
    <dbReference type="NCBI Taxonomy" id="115783"/>
    <lineage>
        <taxon>Bacteria</taxon>
        <taxon>Pseudomonadati</taxon>
        <taxon>Thermodesulfobacteriota</taxon>
        <taxon>Desulfuromonadia</taxon>
        <taxon>Geobacterales</taxon>
        <taxon>Geobacteraceae</taxon>
        <taxon>Trichlorobacter</taxon>
    </lineage>
</organism>
<dbReference type="InterPro" id="IPR008719">
    <property type="entry name" value="N2O_reductase_NosL"/>
</dbReference>
<dbReference type="PANTHER" id="PTHR41247:SF1">
    <property type="entry name" value="HTH-TYPE TRANSCRIPTIONAL REPRESSOR YCNK"/>
    <property type="match status" value="1"/>
</dbReference>
<feature type="chain" id="PRO_5010526643" evidence="1">
    <location>
        <begin position="24"/>
        <end position="170"/>
    </location>
</feature>
<dbReference type="Gene3D" id="3.30.70.2050">
    <property type="match status" value="1"/>
</dbReference>
<evidence type="ECO:0000313" key="2">
    <source>
        <dbReference type="EMBL" id="SJZ89135.1"/>
    </source>
</evidence>
<feature type="signal peptide" evidence="1">
    <location>
        <begin position="1"/>
        <end position="23"/>
    </location>
</feature>
<keyword evidence="1" id="KW-0732">Signal</keyword>
<dbReference type="OrthoDB" id="8564097at2"/>
<dbReference type="Proteomes" id="UP000190102">
    <property type="component" value="Unassembled WGS sequence"/>
</dbReference>
<dbReference type="RefSeq" id="WP_078790219.1">
    <property type="nucleotide sequence ID" value="NZ_FUWR01000009.1"/>
</dbReference>